<evidence type="ECO:0000313" key="1">
    <source>
        <dbReference type="EMBL" id="XAF56278.1"/>
    </source>
</evidence>
<dbReference type="RefSeq" id="WP_342632826.1">
    <property type="nucleotide sequence ID" value="NZ_CP152382.1"/>
</dbReference>
<keyword evidence="1" id="KW-0614">Plasmid</keyword>
<keyword evidence="2" id="KW-1185">Reference proteome</keyword>
<organism evidence="1 2">
    <name type="scientific">Marinobacter alkaliphilus</name>
    <dbReference type="NCBI Taxonomy" id="254719"/>
    <lineage>
        <taxon>Bacteria</taxon>
        <taxon>Pseudomonadati</taxon>
        <taxon>Pseudomonadota</taxon>
        <taxon>Gammaproteobacteria</taxon>
        <taxon>Pseudomonadales</taxon>
        <taxon>Marinobacteraceae</taxon>
        <taxon>Marinobacter</taxon>
    </lineage>
</organism>
<proteinExistence type="predicted"/>
<gene>
    <name evidence="1" type="ORF">AAGT77_20365</name>
</gene>
<evidence type="ECO:0000313" key="2">
    <source>
        <dbReference type="Proteomes" id="UP001445268"/>
    </source>
</evidence>
<dbReference type="EMBL" id="CP152382">
    <property type="protein sequence ID" value="XAF56278.1"/>
    <property type="molecule type" value="Genomic_DNA"/>
</dbReference>
<accession>A0ABZ3EAL3</accession>
<dbReference type="Proteomes" id="UP001445268">
    <property type="component" value="Plasmid unnamed2"/>
</dbReference>
<protein>
    <submittedName>
        <fullName evidence="1">Uncharacterized protein</fullName>
    </submittedName>
</protein>
<name>A0ABZ3EAL3_9GAMM</name>
<geneLocation type="plasmid" evidence="1 2">
    <name>unnamed2</name>
</geneLocation>
<sequence>MNKAGFTANQVATLSDRDSGIDKAIIRMNTSRIDASGKDRKKFRRRQPVSVTNLDTGLTTMAYVMGGQLARDEVAIDYDCRHALGLKFKDRSCQLMIKPAGKFMVIKHYITHADLGYRLSMQLGLLGASLGAYGVAKDIVAWMIG</sequence>
<reference evidence="1 2" key="1">
    <citation type="submission" date="2024-04" db="EMBL/GenBank/DDBJ databases">
        <title>Marinobacter sp. SBY-1.</title>
        <authorList>
            <person name="Pan C."/>
        </authorList>
    </citation>
    <scope>NUCLEOTIDE SEQUENCE [LARGE SCALE GENOMIC DNA]</scope>
    <source>
        <strain evidence="1 2">SBY-1</strain>
        <plasmid evidence="1 2">unnamed2</plasmid>
    </source>
</reference>